<dbReference type="PROSITE" id="PS51257">
    <property type="entry name" value="PROKAR_LIPOPROTEIN"/>
    <property type="match status" value="1"/>
</dbReference>
<gene>
    <name evidence="2" type="ORF">JCM9140_1661</name>
</gene>
<sequence>MRMTKAGIFFLCIILTGCQNLTGATPDVKPMTLSSNAVVEQDQADEAKEIVLSMEEVVEIKGVSNNDNRIYLAPRVKHFDRFRLKEIRKSGYDSVKKRFPEATVFLSTDQKIYMELEKLETELKNQTISEERLNKRLTKLEEMMRG</sequence>
<feature type="coiled-coil region" evidence="1">
    <location>
        <begin position="116"/>
        <end position="143"/>
    </location>
</feature>
<protein>
    <submittedName>
        <fullName evidence="2">Lipoprotein</fullName>
    </submittedName>
</protein>
<evidence type="ECO:0000313" key="3">
    <source>
        <dbReference type="Proteomes" id="UP000018890"/>
    </source>
</evidence>
<reference evidence="2" key="1">
    <citation type="journal article" date="2014" name="Genome Announc.">
        <title>Draft Genome Sequences of Three Alkaliphilic Bacillus Strains, Bacillus wakoensis JCM 9140T, Bacillus akibai JCM 9157T, and Bacillus hemicellulosilyticus JCM 9152T.</title>
        <authorList>
            <person name="Yuki M."/>
            <person name="Oshima K."/>
            <person name="Suda W."/>
            <person name="Oshida Y."/>
            <person name="Kitamura K."/>
            <person name="Iida T."/>
            <person name="Hattori M."/>
            <person name="Ohkuma M."/>
        </authorList>
    </citation>
    <scope>NUCLEOTIDE SEQUENCE [LARGE SCALE GENOMIC DNA]</scope>
    <source>
        <strain evidence="2">JCM 9140</strain>
    </source>
</reference>
<comment type="caution">
    <text evidence="2">The sequence shown here is derived from an EMBL/GenBank/DDBJ whole genome shotgun (WGS) entry which is preliminary data.</text>
</comment>
<proteinExistence type="predicted"/>
<dbReference type="AlphaFoldDB" id="W4Q2R3"/>
<dbReference type="EMBL" id="BAUT01000012">
    <property type="protein sequence ID" value="GAE25654.1"/>
    <property type="molecule type" value="Genomic_DNA"/>
</dbReference>
<keyword evidence="1" id="KW-0175">Coiled coil</keyword>
<dbReference type="OrthoDB" id="2885813at2"/>
<evidence type="ECO:0000313" key="2">
    <source>
        <dbReference type="EMBL" id="GAE25654.1"/>
    </source>
</evidence>
<name>W4Q2R3_9BACI</name>
<evidence type="ECO:0000256" key="1">
    <source>
        <dbReference type="SAM" id="Coils"/>
    </source>
</evidence>
<dbReference type="RefSeq" id="WP_081727608.1">
    <property type="nucleotide sequence ID" value="NZ_BAUT01000012.1"/>
</dbReference>
<dbReference type="STRING" id="1236970.JCM9140_1661"/>
<dbReference type="Proteomes" id="UP000018890">
    <property type="component" value="Unassembled WGS sequence"/>
</dbReference>
<keyword evidence="2" id="KW-0449">Lipoprotein</keyword>
<organism evidence="2 3">
    <name type="scientific">Halalkalibacter wakoensis JCM 9140</name>
    <dbReference type="NCBI Taxonomy" id="1236970"/>
    <lineage>
        <taxon>Bacteria</taxon>
        <taxon>Bacillati</taxon>
        <taxon>Bacillota</taxon>
        <taxon>Bacilli</taxon>
        <taxon>Bacillales</taxon>
        <taxon>Bacillaceae</taxon>
        <taxon>Halalkalibacter</taxon>
    </lineage>
</organism>
<accession>W4Q2R3</accession>
<keyword evidence="3" id="KW-1185">Reference proteome</keyword>